<organism evidence="1 2">
    <name type="scientific">Oceanibaculum pacificum</name>
    <dbReference type="NCBI Taxonomy" id="580166"/>
    <lineage>
        <taxon>Bacteria</taxon>
        <taxon>Pseudomonadati</taxon>
        <taxon>Pseudomonadota</taxon>
        <taxon>Alphaproteobacteria</taxon>
        <taxon>Rhodospirillales</taxon>
        <taxon>Oceanibaculaceae</taxon>
        <taxon>Oceanibaculum</taxon>
    </lineage>
</organism>
<sequence>MGNLGILEVEPAPLRFRFRLYGTRLVDFDDCDFTGRYLDDVLTVEWRQRVIAHYRRCAEEARPVYTIGASGRKDWLTIHRLLLPCSTDGSSVDRIIVGLYPENPGRQSGWPSGRPGRSV</sequence>
<evidence type="ECO:0000313" key="2">
    <source>
        <dbReference type="Proteomes" id="UP000076400"/>
    </source>
</evidence>
<dbReference type="Proteomes" id="UP000076400">
    <property type="component" value="Unassembled WGS sequence"/>
</dbReference>
<dbReference type="AlphaFoldDB" id="A0A154W3M2"/>
<keyword evidence="2" id="KW-1185">Reference proteome</keyword>
<protein>
    <submittedName>
        <fullName evidence="1">Uncharacterized protein</fullName>
    </submittedName>
</protein>
<name>A0A154W3M2_9PROT</name>
<comment type="caution">
    <text evidence="1">The sequence shown here is derived from an EMBL/GenBank/DDBJ whole genome shotgun (WGS) entry which is preliminary data.</text>
</comment>
<gene>
    <name evidence="1" type="ORF">AUP43_08775</name>
</gene>
<evidence type="ECO:0000313" key="1">
    <source>
        <dbReference type="EMBL" id="KZD08182.1"/>
    </source>
</evidence>
<reference evidence="1 2" key="1">
    <citation type="submission" date="2015-12" db="EMBL/GenBank/DDBJ databases">
        <title>Genome sequence of Oceanibaculum pacificum MCCC 1A02656.</title>
        <authorList>
            <person name="Lu L."/>
            <person name="Lai Q."/>
            <person name="Shao Z."/>
            <person name="Qian P."/>
        </authorList>
    </citation>
    <scope>NUCLEOTIDE SEQUENCE [LARGE SCALE GENOMIC DNA]</scope>
    <source>
        <strain evidence="1 2">MCCC 1A02656</strain>
    </source>
</reference>
<proteinExistence type="predicted"/>
<accession>A0A154W3M2</accession>
<dbReference type="EMBL" id="LPXN01000107">
    <property type="protein sequence ID" value="KZD08182.1"/>
    <property type="molecule type" value="Genomic_DNA"/>
</dbReference>